<comment type="subcellular location">
    <subcellularLocation>
        <location evidence="1">Secreted</location>
    </subcellularLocation>
</comment>
<dbReference type="GO" id="GO:0005615">
    <property type="term" value="C:extracellular space"/>
    <property type="evidence" value="ECO:0007669"/>
    <property type="project" value="TreeGrafter"/>
</dbReference>
<comment type="similarity">
    <text evidence="2 4">Belongs to the AB hydrolase superfamily. Lipase family.</text>
</comment>
<dbReference type="InterPro" id="IPR000734">
    <property type="entry name" value="TAG_lipase"/>
</dbReference>
<dbReference type="GO" id="GO:0016042">
    <property type="term" value="P:lipid catabolic process"/>
    <property type="evidence" value="ECO:0007669"/>
    <property type="project" value="TreeGrafter"/>
</dbReference>
<keyword evidence="3" id="KW-0964">Secreted</keyword>
<dbReference type="AlphaFoldDB" id="R4WRH3"/>
<dbReference type="Gene3D" id="3.40.50.1820">
    <property type="entry name" value="alpha/beta hydrolase"/>
    <property type="match status" value="1"/>
</dbReference>
<feature type="transmembrane region" description="Helical" evidence="5">
    <location>
        <begin position="12"/>
        <end position="29"/>
    </location>
</feature>
<protein>
    <submittedName>
        <fullName evidence="7">Unkown protein</fullName>
    </submittedName>
</protein>
<dbReference type="PANTHER" id="PTHR11610">
    <property type="entry name" value="LIPASE"/>
    <property type="match status" value="1"/>
</dbReference>
<dbReference type="PANTHER" id="PTHR11610:SF173">
    <property type="entry name" value="LIPASE DOMAIN-CONTAINING PROTEIN-RELATED"/>
    <property type="match status" value="1"/>
</dbReference>
<evidence type="ECO:0000259" key="6">
    <source>
        <dbReference type="Pfam" id="PF00151"/>
    </source>
</evidence>
<evidence type="ECO:0000256" key="1">
    <source>
        <dbReference type="ARBA" id="ARBA00004613"/>
    </source>
</evidence>
<keyword evidence="5" id="KW-1133">Transmembrane helix</keyword>
<accession>R4WRH3</accession>
<dbReference type="GO" id="GO:0016298">
    <property type="term" value="F:lipase activity"/>
    <property type="evidence" value="ECO:0007669"/>
    <property type="project" value="InterPro"/>
</dbReference>
<reference evidence="7" key="1">
    <citation type="journal article" date="2013" name="PLoS ONE">
        <title>Gene expression in gut symbiotic organ of stinkbug affected by extracellular bacterial symbiont.</title>
        <authorList>
            <person name="Futahashi R."/>
            <person name="Tanaka K."/>
            <person name="Tanahashi M."/>
            <person name="Nikoh N."/>
            <person name="Kikuchi Y."/>
            <person name="Lee B.L."/>
            <person name="Fukatsu T."/>
        </authorList>
    </citation>
    <scope>NUCLEOTIDE SEQUENCE</scope>
    <source>
        <tissue evidence="7">Midgut</tissue>
    </source>
</reference>
<feature type="non-terminal residue" evidence="7">
    <location>
        <position position="206"/>
    </location>
</feature>
<dbReference type="Pfam" id="PF00151">
    <property type="entry name" value="Lipase"/>
    <property type="match status" value="1"/>
</dbReference>
<evidence type="ECO:0000256" key="5">
    <source>
        <dbReference type="SAM" id="Phobius"/>
    </source>
</evidence>
<evidence type="ECO:0000256" key="4">
    <source>
        <dbReference type="RuleBase" id="RU004262"/>
    </source>
</evidence>
<evidence type="ECO:0000256" key="3">
    <source>
        <dbReference type="ARBA" id="ARBA00022525"/>
    </source>
</evidence>
<organism evidence="7">
    <name type="scientific">Riptortus pedestris</name>
    <name type="common">Bean bug</name>
    <dbReference type="NCBI Taxonomy" id="329032"/>
    <lineage>
        <taxon>Eukaryota</taxon>
        <taxon>Metazoa</taxon>
        <taxon>Ecdysozoa</taxon>
        <taxon>Arthropoda</taxon>
        <taxon>Hexapoda</taxon>
        <taxon>Insecta</taxon>
        <taxon>Pterygota</taxon>
        <taxon>Neoptera</taxon>
        <taxon>Paraneoptera</taxon>
        <taxon>Hemiptera</taxon>
        <taxon>Heteroptera</taxon>
        <taxon>Panheteroptera</taxon>
        <taxon>Pentatomomorpha</taxon>
        <taxon>Coreoidea</taxon>
        <taxon>Alydidae</taxon>
        <taxon>Riptortus</taxon>
    </lineage>
</organism>
<evidence type="ECO:0000256" key="2">
    <source>
        <dbReference type="ARBA" id="ARBA00010701"/>
    </source>
</evidence>
<dbReference type="InterPro" id="IPR029058">
    <property type="entry name" value="AB_hydrolase_fold"/>
</dbReference>
<proteinExistence type="evidence at transcript level"/>
<evidence type="ECO:0000313" key="7">
    <source>
        <dbReference type="EMBL" id="BAN21526.1"/>
    </source>
</evidence>
<sequence length="206" mass="23434">MTTRDWLTSLKTMAIFLLVIIYLSGVMTFKMKEDNEMLLAYKSVTEKYQSKFGTSFLNRKLTDDVESQVIFYLFQRSNQNFPDILIPGNVSLLENSHFDLSKPTKVLVHGFLDSLFGDMITTVKQSLLDVMDANILVVDWSRITMNIDYFVVAKKTKEVGEYLARMLDFLSTQGYDFSGYHLIGHSLGAHVCGYAGRSVLQGVIPR</sequence>
<keyword evidence="5" id="KW-0812">Transmembrane</keyword>
<name>R4WRH3_RIPPE</name>
<dbReference type="SUPFAM" id="SSF53474">
    <property type="entry name" value="alpha/beta-Hydrolases"/>
    <property type="match status" value="1"/>
</dbReference>
<dbReference type="EMBL" id="AK418320">
    <property type="protein sequence ID" value="BAN21526.1"/>
    <property type="molecule type" value="mRNA"/>
</dbReference>
<dbReference type="InterPro" id="IPR013818">
    <property type="entry name" value="Lipase"/>
</dbReference>
<dbReference type="SMR" id="R4WRH3"/>
<keyword evidence="5" id="KW-0472">Membrane</keyword>
<dbReference type="PRINTS" id="PR00821">
    <property type="entry name" value="TAGLIPASE"/>
</dbReference>
<dbReference type="GO" id="GO:0017171">
    <property type="term" value="F:serine hydrolase activity"/>
    <property type="evidence" value="ECO:0007669"/>
    <property type="project" value="TreeGrafter"/>
</dbReference>
<feature type="domain" description="Lipase" evidence="6">
    <location>
        <begin position="63"/>
        <end position="200"/>
    </location>
</feature>